<dbReference type="SUPFAM" id="SSF51735">
    <property type="entry name" value="NAD(P)-binding Rossmann-fold domains"/>
    <property type="match status" value="1"/>
</dbReference>
<evidence type="ECO:0000256" key="2">
    <source>
        <dbReference type="ARBA" id="ARBA00050613"/>
    </source>
</evidence>
<name>A0A1I8GU34_9PLAT</name>
<dbReference type="FunFam" id="3.40.50.720:FF:000077">
    <property type="entry name" value="L-threonine 3-dehydrogenase, mitochondrial"/>
    <property type="match status" value="1"/>
</dbReference>
<evidence type="ECO:0000313" key="9">
    <source>
        <dbReference type="Proteomes" id="UP000095280"/>
    </source>
</evidence>
<comment type="similarity">
    <text evidence="1">Belongs to the NAD(P)-dependent epimerase/dehydratase family.</text>
</comment>
<evidence type="ECO:0000313" key="10">
    <source>
        <dbReference type="WBParaSite" id="maker-uti_cns_0003148-snap-gene-0.2-mRNA-1"/>
    </source>
</evidence>
<feature type="compositionally biased region" description="Gly residues" evidence="7">
    <location>
        <begin position="603"/>
        <end position="612"/>
    </location>
</feature>
<dbReference type="Pfam" id="PF01370">
    <property type="entry name" value="Epimerase"/>
    <property type="match status" value="1"/>
</dbReference>
<keyword evidence="9" id="KW-1185">Reference proteome</keyword>
<comment type="pathway">
    <text evidence="4">Amino-acid degradation; L-threonine degradation via oxydo-reductase pathway; glycine from L-threonine: step 1/2.</text>
</comment>
<feature type="domain" description="NAD-dependent epimerase/dehydratase" evidence="8">
    <location>
        <begin position="99"/>
        <end position="334"/>
    </location>
</feature>
<dbReference type="GO" id="GO:0006567">
    <property type="term" value="P:L-threonine catabolic process"/>
    <property type="evidence" value="ECO:0007669"/>
    <property type="project" value="TreeGrafter"/>
</dbReference>
<dbReference type="PANTHER" id="PTHR42687">
    <property type="entry name" value="L-THREONINE 3-DEHYDROGENASE"/>
    <property type="match status" value="1"/>
</dbReference>
<evidence type="ECO:0000256" key="4">
    <source>
        <dbReference type="ARBA" id="ARBA00060557"/>
    </source>
</evidence>
<dbReference type="PANTHER" id="PTHR42687:SF1">
    <property type="entry name" value="L-THREONINE 3-DEHYDROGENASE, MITOCHONDRIAL"/>
    <property type="match status" value="1"/>
</dbReference>
<evidence type="ECO:0000256" key="3">
    <source>
        <dbReference type="ARBA" id="ARBA00059023"/>
    </source>
</evidence>
<feature type="region of interest" description="Disordered" evidence="7">
    <location>
        <begin position="582"/>
        <end position="612"/>
    </location>
</feature>
<dbReference type="EC" id="1.1.1.103" evidence="5"/>
<evidence type="ECO:0000256" key="6">
    <source>
        <dbReference type="ARBA" id="ARBA00069940"/>
    </source>
</evidence>
<protein>
    <recommendedName>
        <fullName evidence="6">L-threonine 3-dehydrogenase, mitochondrial</fullName>
        <ecNumber evidence="5">1.1.1.103</ecNumber>
    </recommendedName>
</protein>
<sequence length="702" mass="76960">RTEQDREEKKTDSADWLGGGWLHKIIIESLSRNSLNWGNLPPRPCLSCRRRPPTSRAESAEMLSLSRSIGRRCLSRFRQSAHHRSCSSTAVVDQEPPKILITGGLGQLGRGLASRLRARYGRSSVILTDILKPTAGVVKDGPYRFADILDFKLLQEMIVNERITWMFHFSALLSAVGEQNTALALRVNIEGLHNVMELAKQYDLRLFVPSTIGAFGPTSPRNPTPDLTVQKPSTIYGVSKVHAELMGEYYHRKFGLDFRCLRLPGVISADTAPGGGTTDYAVHIFHEAIRNRAYKCYLREDTRLPMIYIDDCLRAMVEVMECDPRLLKQRVYNLQAISFTPAELAKEIRRHMSNFQITYEPDFRQQIADTWPQVLDDSRARADWGWKHLVDTPDLVELMLQYLSHHYEFNAGRQKSRATPSQQAGILGGVAAVAALQEGADVAEPRPAALVPLPALAQQVVQLARAQRRAGQRLSGPVAEQNVMAVVNHLEFVAAGAGVHSARRTSPNLPPPRRSLRTTEVAGTSSEARAASSWRGLPSAGAAEPLGDGWRCGCVTGQAYTVPPSSLRSSLSRLGIWLPLPPAPGRSTRSPRSILPGRDGGSEGDSGVGVSGPGRGCWPLPPLVSEVSAGGGLSNGEHFAKISEANASRLSGAKTRQGTFLANLMVSNKPTCGSNLKFNFLHHRYRIRHSSSFFAHRPPAPG</sequence>
<dbReference type="WBParaSite" id="maker-uti_cns_0003148-snap-gene-0.2-mRNA-1">
    <property type="protein sequence ID" value="maker-uti_cns_0003148-snap-gene-0.2-mRNA-1"/>
    <property type="gene ID" value="maker-uti_cns_0003148-snap-gene-0.2"/>
</dbReference>
<accession>A0A1I8GU34</accession>
<dbReference type="CDD" id="cd05272">
    <property type="entry name" value="TDH_SDR_e"/>
    <property type="match status" value="1"/>
</dbReference>
<reference evidence="10" key="1">
    <citation type="submission" date="2016-11" db="UniProtKB">
        <authorList>
            <consortium name="WormBaseParasite"/>
        </authorList>
    </citation>
    <scope>IDENTIFICATION</scope>
</reference>
<dbReference type="InterPro" id="IPR001509">
    <property type="entry name" value="Epimerase_deHydtase"/>
</dbReference>
<evidence type="ECO:0000256" key="7">
    <source>
        <dbReference type="SAM" id="MobiDB-lite"/>
    </source>
</evidence>
<dbReference type="InterPro" id="IPR036291">
    <property type="entry name" value="NAD(P)-bd_dom_sf"/>
</dbReference>
<organism evidence="9 10">
    <name type="scientific">Macrostomum lignano</name>
    <dbReference type="NCBI Taxonomy" id="282301"/>
    <lineage>
        <taxon>Eukaryota</taxon>
        <taxon>Metazoa</taxon>
        <taxon>Spiralia</taxon>
        <taxon>Lophotrochozoa</taxon>
        <taxon>Platyhelminthes</taxon>
        <taxon>Rhabditophora</taxon>
        <taxon>Macrostomorpha</taxon>
        <taxon>Macrostomida</taxon>
        <taxon>Macrostomidae</taxon>
        <taxon>Macrostomum</taxon>
    </lineage>
</organism>
<feature type="region of interest" description="Disordered" evidence="7">
    <location>
        <begin position="502"/>
        <end position="535"/>
    </location>
</feature>
<evidence type="ECO:0000259" key="8">
    <source>
        <dbReference type="Pfam" id="PF01370"/>
    </source>
</evidence>
<evidence type="ECO:0000256" key="5">
    <source>
        <dbReference type="ARBA" id="ARBA00066604"/>
    </source>
</evidence>
<proteinExistence type="inferred from homology"/>
<dbReference type="Proteomes" id="UP000095280">
    <property type="component" value="Unplaced"/>
</dbReference>
<dbReference type="InterPro" id="IPR051225">
    <property type="entry name" value="NAD(P)_epim/dehydratase"/>
</dbReference>
<comment type="function">
    <text evidence="3">Catalyzes the NAD(+)-dependent oxidation of L-threonine to 2-amino-3-ketobutyrate, mediating L-threonine catabolism.</text>
</comment>
<dbReference type="AlphaFoldDB" id="A0A1I8GU34"/>
<evidence type="ECO:0000256" key="1">
    <source>
        <dbReference type="ARBA" id="ARBA00007637"/>
    </source>
</evidence>
<dbReference type="Gene3D" id="3.40.50.720">
    <property type="entry name" value="NAD(P)-binding Rossmann-like Domain"/>
    <property type="match status" value="1"/>
</dbReference>
<dbReference type="GO" id="GO:0008743">
    <property type="term" value="F:L-threonine 3-dehydrogenase activity"/>
    <property type="evidence" value="ECO:0007669"/>
    <property type="project" value="UniProtKB-EC"/>
</dbReference>
<comment type="catalytic activity">
    <reaction evidence="2">
        <text>L-threonine + NAD(+) = (2S)-2-amino-3-oxobutanoate + NADH + H(+)</text>
        <dbReference type="Rhea" id="RHEA:13161"/>
        <dbReference type="ChEBI" id="CHEBI:15378"/>
        <dbReference type="ChEBI" id="CHEBI:57540"/>
        <dbReference type="ChEBI" id="CHEBI:57926"/>
        <dbReference type="ChEBI" id="CHEBI:57945"/>
        <dbReference type="ChEBI" id="CHEBI:78948"/>
        <dbReference type="EC" id="1.1.1.103"/>
    </reaction>
</comment>